<dbReference type="PROSITE" id="PS51767">
    <property type="entry name" value="PEPTIDASE_A1"/>
    <property type="match status" value="2"/>
</dbReference>
<sequence>MALDAGHGIAAVVLALAATAAAVRLDLSSDPIVRPDQGQSRQRTATPNGLGEVLLAGGYRTCFYVNLTVQGTQVSVSVDAGSTDTAVGSAGLNNYDATAGGVSIARPSSAQTVTDTYADGSWWTGYGVQTSVGLPGARVSANNAPVAVITSQSTSPVFVTGSGSPPAQGLMGLAYAPLSSFRFSPASVVDAWVASGTMAKDEIAMHACPYTQMSDAYIDFGNDVPSTECNPTGAPLAWAKCPTKSYFTLDVRNVSVNGQIVALPSTFQTTDSHVIGGSSKAWSIIDSCSTMLRVPSTVNSALQNAVRASGGLPSYMTSSQVSGLLSASYAYTIGSGINWAALPTLSFDLVSDQIDANGLNKVLTLTLTGRQYLQCDENRFCAYLVVSGSDTYVSLGVPVFTNLLITLDRAGGRVGFAPGCGCSTLPAGSKPNVTFGGAASVRGYISPGSPNASQRASGASAWIIGAAAGEELWRMKTQWFACQSPEMRATIRSSRACAVSIWLAATGLVSSARVRLIHPDALAASVATTVSTKASAIDTRFVQKSVVTAKGGFSTCFLVNLIVLDSTFLVRVDSGSTDLAIPTSALNAYSGPTIPASLRTSTSTNISATYGDKSGWSGFAVYGRVGLAGTGILSASAPIAAMESQTTNPVFTKGSDAQGLLGLAYGALSSFATAPVSVMDAWAASGTLGNNQVLVHACPTSLQAESFIDFGNTQASSSCSNSSSGSAQIAWAKTPLQSYFTLDVRRILVGGGAVALPSSFQADAATWSIIDSCTSAIMMPPVAAQALQKAVLASGGLPSDVTQSSAVQTGFLSGSTSVKPVNAFAFNKLPTLAFEMAAADSGTVRVTIGPRQYIQVDSDGYYAFLAQSGSDDRVILGVPFFTGIDVLLDRAGARVGFSLGCGCNASQDGLPAITTTSTGQTAAASTRNAALGGVRSRESWQMAALTGTAVSVAMALAIVMLV</sequence>
<keyword evidence="6" id="KW-0865">Zymogen</keyword>
<keyword evidence="7" id="KW-0472">Membrane</keyword>
<feature type="chain" id="PRO_5045517170" description="Peptidase A1 domain-containing protein" evidence="8">
    <location>
        <begin position="23"/>
        <end position="962"/>
    </location>
</feature>
<dbReference type="SUPFAM" id="SSF50630">
    <property type="entry name" value="Acid proteases"/>
    <property type="match status" value="2"/>
</dbReference>
<evidence type="ECO:0000256" key="8">
    <source>
        <dbReference type="SAM" id="SignalP"/>
    </source>
</evidence>
<dbReference type="Pfam" id="PF00026">
    <property type="entry name" value="Asp"/>
    <property type="match status" value="2"/>
</dbReference>
<evidence type="ECO:0000256" key="2">
    <source>
        <dbReference type="ARBA" id="ARBA00022670"/>
    </source>
</evidence>
<evidence type="ECO:0000256" key="1">
    <source>
        <dbReference type="ARBA" id="ARBA00007447"/>
    </source>
</evidence>
<keyword evidence="4" id="KW-0064">Aspartyl protease</keyword>
<dbReference type="Gene3D" id="2.40.70.10">
    <property type="entry name" value="Acid Proteases"/>
    <property type="match status" value="4"/>
</dbReference>
<feature type="signal peptide" evidence="8">
    <location>
        <begin position="1"/>
        <end position="22"/>
    </location>
</feature>
<evidence type="ECO:0000256" key="3">
    <source>
        <dbReference type="ARBA" id="ARBA00022729"/>
    </source>
</evidence>
<protein>
    <recommendedName>
        <fullName evidence="9">Peptidase A1 domain-containing protein</fullName>
    </recommendedName>
</protein>
<evidence type="ECO:0000259" key="9">
    <source>
        <dbReference type="PROSITE" id="PS51767"/>
    </source>
</evidence>
<dbReference type="InterPro" id="IPR021109">
    <property type="entry name" value="Peptidase_aspartic_dom_sf"/>
</dbReference>
<dbReference type="Proteomes" id="UP001527925">
    <property type="component" value="Unassembled WGS sequence"/>
</dbReference>
<keyword evidence="7" id="KW-0812">Transmembrane</keyword>
<comment type="similarity">
    <text evidence="1">Belongs to the peptidase A1 family.</text>
</comment>
<dbReference type="PANTHER" id="PTHR47965">
    <property type="entry name" value="ASPARTYL PROTEASE-RELATED"/>
    <property type="match status" value="1"/>
</dbReference>
<keyword evidence="11" id="KW-1185">Reference proteome</keyword>
<dbReference type="InterPro" id="IPR001461">
    <property type="entry name" value="Aspartic_peptidase_A1"/>
</dbReference>
<keyword evidence="7" id="KW-1133">Transmembrane helix</keyword>
<evidence type="ECO:0000256" key="7">
    <source>
        <dbReference type="SAM" id="Phobius"/>
    </source>
</evidence>
<gene>
    <name evidence="10" type="ORF">HK105_204099</name>
</gene>
<dbReference type="InterPro" id="IPR033121">
    <property type="entry name" value="PEPTIDASE_A1"/>
</dbReference>
<accession>A0ABR4N9Y7</accession>
<evidence type="ECO:0000256" key="4">
    <source>
        <dbReference type="ARBA" id="ARBA00022750"/>
    </source>
</evidence>
<proteinExistence type="inferred from homology"/>
<name>A0ABR4N9Y7_9FUNG</name>
<dbReference type="EMBL" id="JADGIZ020000017">
    <property type="protein sequence ID" value="KAL2916343.1"/>
    <property type="molecule type" value="Genomic_DNA"/>
</dbReference>
<keyword evidence="2" id="KW-0645">Protease</keyword>
<keyword evidence="5" id="KW-0378">Hydrolase</keyword>
<comment type="caution">
    <text evidence="10">The sequence shown here is derived from an EMBL/GenBank/DDBJ whole genome shotgun (WGS) entry which is preliminary data.</text>
</comment>
<feature type="domain" description="Peptidase A1" evidence="9">
    <location>
        <begin position="557"/>
        <end position="898"/>
    </location>
</feature>
<reference evidence="10 11" key="1">
    <citation type="submission" date="2023-09" db="EMBL/GenBank/DDBJ databases">
        <title>Pangenome analysis of Batrachochytrium dendrobatidis and related Chytrids.</title>
        <authorList>
            <person name="Yacoub M.N."/>
            <person name="Stajich J.E."/>
            <person name="James T.Y."/>
        </authorList>
    </citation>
    <scope>NUCLEOTIDE SEQUENCE [LARGE SCALE GENOMIC DNA]</scope>
    <source>
        <strain evidence="10 11">JEL0888</strain>
    </source>
</reference>
<evidence type="ECO:0000313" key="11">
    <source>
        <dbReference type="Proteomes" id="UP001527925"/>
    </source>
</evidence>
<evidence type="ECO:0000256" key="6">
    <source>
        <dbReference type="ARBA" id="ARBA00023145"/>
    </source>
</evidence>
<evidence type="ECO:0000313" key="10">
    <source>
        <dbReference type="EMBL" id="KAL2916343.1"/>
    </source>
</evidence>
<feature type="transmembrane region" description="Helical" evidence="7">
    <location>
        <begin position="940"/>
        <end position="961"/>
    </location>
</feature>
<evidence type="ECO:0000256" key="5">
    <source>
        <dbReference type="ARBA" id="ARBA00022801"/>
    </source>
</evidence>
<keyword evidence="3 8" id="KW-0732">Signal</keyword>
<dbReference type="PANTHER" id="PTHR47965:SF12">
    <property type="entry name" value="ASPARTIC PROTEINASE 3-RELATED"/>
    <property type="match status" value="1"/>
</dbReference>
<feature type="domain" description="Peptidase A1" evidence="9">
    <location>
        <begin position="63"/>
        <end position="417"/>
    </location>
</feature>
<organism evidence="10 11">
    <name type="scientific">Polyrhizophydium stewartii</name>
    <dbReference type="NCBI Taxonomy" id="2732419"/>
    <lineage>
        <taxon>Eukaryota</taxon>
        <taxon>Fungi</taxon>
        <taxon>Fungi incertae sedis</taxon>
        <taxon>Chytridiomycota</taxon>
        <taxon>Chytridiomycota incertae sedis</taxon>
        <taxon>Chytridiomycetes</taxon>
        <taxon>Rhizophydiales</taxon>
        <taxon>Rhizophydiales incertae sedis</taxon>
        <taxon>Polyrhizophydium</taxon>
    </lineage>
</organism>